<keyword evidence="3" id="KW-1185">Reference proteome</keyword>
<dbReference type="PANTHER" id="PTHR37249:SF3">
    <property type="entry name" value="OS03G0206201 PROTEIN"/>
    <property type="match status" value="1"/>
</dbReference>
<proteinExistence type="predicted"/>
<reference evidence="2" key="1">
    <citation type="journal article" date="2017" name="Nature">
        <title>The genome of Chenopodium quinoa.</title>
        <authorList>
            <person name="Jarvis D.E."/>
            <person name="Ho Y.S."/>
            <person name="Lightfoot D.J."/>
            <person name="Schmoeckel S.M."/>
            <person name="Li B."/>
            <person name="Borm T.J.A."/>
            <person name="Ohyanagi H."/>
            <person name="Mineta K."/>
            <person name="Michell C.T."/>
            <person name="Saber N."/>
            <person name="Kharbatia N.M."/>
            <person name="Rupper R.R."/>
            <person name="Sharp A.R."/>
            <person name="Dally N."/>
            <person name="Boughton B.A."/>
            <person name="Woo Y.H."/>
            <person name="Gao G."/>
            <person name="Schijlen E.G.W.M."/>
            <person name="Guo X."/>
            <person name="Momin A.A."/>
            <person name="Negrao S."/>
            <person name="Al-Babili S."/>
            <person name="Gehring C."/>
            <person name="Roessner U."/>
            <person name="Jung C."/>
            <person name="Murphy K."/>
            <person name="Arold S.T."/>
            <person name="Gojobori T."/>
            <person name="van der Linden C.G."/>
            <person name="van Loo E.N."/>
            <person name="Jellen E.N."/>
            <person name="Maughan P.J."/>
            <person name="Tester M."/>
        </authorList>
    </citation>
    <scope>NUCLEOTIDE SEQUENCE [LARGE SCALE GENOMIC DNA]</scope>
    <source>
        <strain evidence="2">cv. PI 614886</strain>
    </source>
</reference>
<evidence type="ECO:0000313" key="3">
    <source>
        <dbReference type="Proteomes" id="UP000596660"/>
    </source>
</evidence>
<dbReference type="AlphaFoldDB" id="A0A803M6J0"/>
<accession>A0A803M6J0</accession>
<dbReference type="OMA" id="TTIRSRY"/>
<dbReference type="Proteomes" id="UP000596660">
    <property type="component" value="Unplaced"/>
</dbReference>
<feature type="compositionally biased region" description="Pro residues" evidence="1">
    <location>
        <begin position="65"/>
        <end position="82"/>
    </location>
</feature>
<sequence length="82" mass="8878">MLGDTNTVTTTIRSRYLKENRFGFIFAQGNSNGDVNLEDYGPVDPSPSQASIDHGPIEHGSPSHPYIPKPKPPPPAPIPSRP</sequence>
<organism evidence="2 3">
    <name type="scientific">Chenopodium quinoa</name>
    <name type="common">Quinoa</name>
    <dbReference type="NCBI Taxonomy" id="63459"/>
    <lineage>
        <taxon>Eukaryota</taxon>
        <taxon>Viridiplantae</taxon>
        <taxon>Streptophyta</taxon>
        <taxon>Embryophyta</taxon>
        <taxon>Tracheophyta</taxon>
        <taxon>Spermatophyta</taxon>
        <taxon>Magnoliopsida</taxon>
        <taxon>eudicotyledons</taxon>
        <taxon>Gunneridae</taxon>
        <taxon>Pentapetalae</taxon>
        <taxon>Caryophyllales</taxon>
        <taxon>Chenopodiaceae</taxon>
        <taxon>Chenopodioideae</taxon>
        <taxon>Atripliceae</taxon>
        <taxon>Chenopodium</taxon>
    </lineage>
</organism>
<dbReference type="EnsemblPlants" id="AUR62024063-RA">
    <property type="protein sequence ID" value="AUR62024063-RA:cds"/>
    <property type="gene ID" value="AUR62024063"/>
</dbReference>
<evidence type="ECO:0000256" key="1">
    <source>
        <dbReference type="SAM" id="MobiDB-lite"/>
    </source>
</evidence>
<dbReference type="PANTHER" id="PTHR37249">
    <property type="entry name" value="OS03G0206201 PROTEIN"/>
    <property type="match status" value="1"/>
</dbReference>
<reference evidence="2" key="2">
    <citation type="submission" date="2021-03" db="UniProtKB">
        <authorList>
            <consortium name="EnsemblPlants"/>
        </authorList>
    </citation>
    <scope>IDENTIFICATION</scope>
</reference>
<protein>
    <submittedName>
        <fullName evidence="2">Uncharacterized protein</fullName>
    </submittedName>
</protein>
<dbReference type="Gramene" id="AUR62024063-RA">
    <property type="protein sequence ID" value="AUR62024063-RA:cds"/>
    <property type="gene ID" value="AUR62024063"/>
</dbReference>
<evidence type="ECO:0000313" key="2">
    <source>
        <dbReference type="EnsemblPlants" id="AUR62024063-RA:cds"/>
    </source>
</evidence>
<name>A0A803M6J0_CHEQI</name>
<feature type="region of interest" description="Disordered" evidence="1">
    <location>
        <begin position="29"/>
        <end position="82"/>
    </location>
</feature>